<evidence type="ECO:0000313" key="1">
    <source>
        <dbReference type="EMBL" id="RFA33868.1"/>
    </source>
</evidence>
<organism evidence="1 2">
    <name type="scientific">Virgibacillus dokdonensis</name>
    <dbReference type="NCBI Taxonomy" id="302167"/>
    <lineage>
        <taxon>Bacteria</taxon>
        <taxon>Bacillati</taxon>
        <taxon>Bacillota</taxon>
        <taxon>Bacilli</taxon>
        <taxon>Bacillales</taxon>
        <taxon>Bacillaceae</taxon>
        <taxon>Virgibacillus</taxon>
    </lineage>
</organism>
<reference evidence="1 2" key="1">
    <citation type="submission" date="2017-05" db="EMBL/GenBank/DDBJ databases">
        <title>Virgibacillus sp. AK90 isolated from a saltern of Kakinada, India.</title>
        <authorList>
            <person name="Gupta V."/>
            <person name="Sidhu C."/>
            <person name="Korpole S."/>
            <person name="Pinnaka A.K."/>
        </authorList>
    </citation>
    <scope>NUCLEOTIDE SEQUENCE [LARGE SCALE GENOMIC DNA]</scope>
    <source>
        <strain evidence="1 2">AK90</strain>
    </source>
</reference>
<evidence type="ECO:0000313" key="2">
    <source>
        <dbReference type="Proteomes" id="UP000256488"/>
    </source>
</evidence>
<dbReference type="RefSeq" id="WP_116278822.1">
    <property type="nucleotide sequence ID" value="NZ_NFZX01000030.1"/>
</dbReference>
<sequence length="88" mass="11032">MMRHGMVLFDEIEQLWRNWIGHEAYETYTRMNFEIYIQNRYYQAPLEINYNDWFVTIEDEVDFSLYFVEKYQIQICEKELLPIMDLPF</sequence>
<comment type="caution">
    <text evidence="1">The sequence shown here is derived from an EMBL/GenBank/DDBJ whole genome shotgun (WGS) entry which is preliminary data.</text>
</comment>
<gene>
    <name evidence="1" type="ORF">CAI16_13515</name>
</gene>
<proteinExistence type="predicted"/>
<accession>A0A3E0WM33</accession>
<dbReference type="EMBL" id="NFZX01000030">
    <property type="protein sequence ID" value="RFA33868.1"/>
    <property type="molecule type" value="Genomic_DNA"/>
</dbReference>
<dbReference type="AlphaFoldDB" id="A0A3E0WM33"/>
<name>A0A3E0WM33_9BACI</name>
<dbReference type="Proteomes" id="UP000256488">
    <property type="component" value="Unassembled WGS sequence"/>
</dbReference>
<protein>
    <submittedName>
        <fullName evidence="1">Uncharacterized protein</fullName>
    </submittedName>
</protein>